<proteinExistence type="predicted"/>
<accession>A0AAV9PBZ3</accession>
<dbReference type="AlphaFoldDB" id="A0AAV9PBZ3"/>
<dbReference type="EC" id="2.7.13.3" evidence="3"/>
<keyword evidence="4" id="KW-1185">Reference proteome</keyword>
<dbReference type="PROSITE" id="PS50109">
    <property type="entry name" value="HIS_KIN"/>
    <property type="match status" value="1"/>
</dbReference>
<evidence type="ECO:0000256" key="1">
    <source>
        <dbReference type="ARBA" id="ARBA00022553"/>
    </source>
</evidence>
<dbReference type="Proteomes" id="UP001337655">
    <property type="component" value="Unassembled WGS sequence"/>
</dbReference>
<keyword evidence="3" id="KW-0418">Kinase</keyword>
<feature type="domain" description="Histidine kinase" evidence="2">
    <location>
        <begin position="427"/>
        <end position="574"/>
    </location>
</feature>
<evidence type="ECO:0000259" key="2">
    <source>
        <dbReference type="PROSITE" id="PS50109"/>
    </source>
</evidence>
<dbReference type="InterPro" id="IPR005467">
    <property type="entry name" value="His_kinase_dom"/>
</dbReference>
<gene>
    <name evidence="3" type="primary">SLN1_2</name>
    <name evidence="3" type="ORF">LTR77_005286</name>
</gene>
<dbReference type="SUPFAM" id="SSF47384">
    <property type="entry name" value="Homodimeric domain of signal transducing histidine kinase"/>
    <property type="match status" value="1"/>
</dbReference>
<keyword evidence="1" id="KW-0597">Phosphoprotein</keyword>
<organism evidence="3 4">
    <name type="scientific">Saxophila tyrrhenica</name>
    <dbReference type="NCBI Taxonomy" id="1690608"/>
    <lineage>
        <taxon>Eukaryota</taxon>
        <taxon>Fungi</taxon>
        <taxon>Dikarya</taxon>
        <taxon>Ascomycota</taxon>
        <taxon>Pezizomycotina</taxon>
        <taxon>Dothideomycetes</taxon>
        <taxon>Dothideomycetidae</taxon>
        <taxon>Mycosphaerellales</taxon>
        <taxon>Extremaceae</taxon>
        <taxon>Saxophila</taxon>
    </lineage>
</organism>
<dbReference type="PANTHER" id="PTHR43719">
    <property type="entry name" value="TWO-COMPONENT HISTIDINE KINASE"/>
    <property type="match status" value="1"/>
</dbReference>
<dbReference type="InterPro" id="IPR050956">
    <property type="entry name" value="2C_system_His_kinase"/>
</dbReference>
<dbReference type="SUPFAM" id="SSF55874">
    <property type="entry name" value="ATPase domain of HSP90 chaperone/DNA topoisomerase II/histidine kinase"/>
    <property type="match status" value="1"/>
</dbReference>
<dbReference type="Gene3D" id="3.30.565.10">
    <property type="entry name" value="Histidine kinase-like ATPase, C-terminal domain"/>
    <property type="match status" value="1"/>
</dbReference>
<dbReference type="EMBL" id="JAVRRT010000007">
    <property type="protein sequence ID" value="KAK5170696.1"/>
    <property type="molecule type" value="Genomic_DNA"/>
</dbReference>
<sequence length="642" mass="69709">MRIAVRHQLSLLLIVSTSIGLVTLAVAVWISNHSFVLKVARDGLEAAASIKAVGIAISLDLMYSSCLYLKTSPPVQQALMRYNNGTDLSRDNWDEATADLVAALSSVGSLKYTFGVQSQLVSRWAAGPLGSRSVLNVTGLQNKVSVPSVLYPNLSISKGDGDASSASYLATYNGVTLDLASNLVLGPVAINENFSLMSMTLPVIENTSETNVLGWLTVTGRTLLFGPSNTTNHFSPGVVGSQQGESTDVRYLLPVKPSGTRTHAISTAGVPFPANAYPALVAAIGDGFHGKRELGSMLNTHDEDGNSVAVAYSTPPTDIMQSSHSERKIGFVHLLFRWRSGRSSPRRAESQHGHARRFRIPSKVDAPKHWVKDDISDLIDTFNDMADELYTQHSKLEGRVQQRTIELHQAKKAAESANESKTLFVANVSHELKTPLNGILGLCATSIEEDDVGAIHTTFQIIYKSGDLLLRTLNDLLTFSTNQIGSRELTLEEKEFSFCDLETQTFAIFEQQAKDRGIKLYVECESADSSAFGGTASLRDNTLWGDVHRILQVIINLISNSLKYTPNGGSVKFSMVRSKEAASRRLLLGADQTSIESQRSRISAIWRCEQGATSNFINAGEVPSCARSPWRPPATTCTSNSL</sequence>
<dbReference type="InterPro" id="IPR036097">
    <property type="entry name" value="HisK_dim/P_sf"/>
</dbReference>
<dbReference type="Pfam" id="PF00512">
    <property type="entry name" value="HisKA"/>
    <property type="match status" value="1"/>
</dbReference>
<name>A0AAV9PBZ3_9PEZI</name>
<dbReference type="CDD" id="cd00082">
    <property type="entry name" value="HisKA"/>
    <property type="match status" value="1"/>
</dbReference>
<dbReference type="GO" id="GO:0000155">
    <property type="term" value="F:phosphorelay sensor kinase activity"/>
    <property type="evidence" value="ECO:0007669"/>
    <property type="project" value="InterPro"/>
</dbReference>
<dbReference type="PANTHER" id="PTHR43719:SF34">
    <property type="entry name" value="TWO-COMPONENT SYSTEM PROTEIN B"/>
    <property type="match status" value="1"/>
</dbReference>
<dbReference type="Gene3D" id="1.10.287.130">
    <property type="match status" value="1"/>
</dbReference>
<evidence type="ECO:0000313" key="4">
    <source>
        <dbReference type="Proteomes" id="UP001337655"/>
    </source>
</evidence>
<dbReference type="RefSeq" id="XP_064659894.1">
    <property type="nucleotide sequence ID" value="XM_064802533.1"/>
</dbReference>
<evidence type="ECO:0000313" key="3">
    <source>
        <dbReference type="EMBL" id="KAK5170696.1"/>
    </source>
</evidence>
<dbReference type="InterPro" id="IPR036890">
    <property type="entry name" value="HATPase_C_sf"/>
</dbReference>
<dbReference type="GeneID" id="89926629"/>
<comment type="caution">
    <text evidence="3">The sequence shown here is derived from an EMBL/GenBank/DDBJ whole genome shotgun (WGS) entry which is preliminary data.</text>
</comment>
<dbReference type="SMART" id="SM00388">
    <property type="entry name" value="HisKA"/>
    <property type="match status" value="1"/>
</dbReference>
<reference evidence="3 4" key="1">
    <citation type="submission" date="2023-08" db="EMBL/GenBank/DDBJ databases">
        <title>Black Yeasts Isolated from many extreme environments.</title>
        <authorList>
            <person name="Coleine C."/>
            <person name="Stajich J.E."/>
            <person name="Selbmann L."/>
        </authorList>
    </citation>
    <scope>NUCLEOTIDE SEQUENCE [LARGE SCALE GENOMIC DNA]</scope>
    <source>
        <strain evidence="3 4">CCFEE 5935</strain>
    </source>
</reference>
<dbReference type="InterPro" id="IPR003661">
    <property type="entry name" value="HisK_dim/P_dom"/>
</dbReference>
<keyword evidence="3" id="KW-0808">Transferase</keyword>
<protein>
    <submittedName>
        <fullName evidence="3">Histidine kinase osmosensor</fullName>
        <ecNumber evidence="3">2.7.13.3</ecNumber>
    </submittedName>
</protein>